<organism evidence="5">
    <name type="scientific">uncultured Caudovirales phage</name>
    <dbReference type="NCBI Taxonomy" id="2100421"/>
    <lineage>
        <taxon>Viruses</taxon>
        <taxon>Duplodnaviria</taxon>
        <taxon>Heunggongvirae</taxon>
        <taxon>Uroviricota</taxon>
        <taxon>Caudoviricetes</taxon>
        <taxon>Peduoviridae</taxon>
        <taxon>Maltschvirus</taxon>
        <taxon>Maltschvirus maltsch</taxon>
    </lineage>
</organism>
<feature type="region of interest" description="Disordered" evidence="3">
    <location>
        <begin position="1"/>
        <end position="21"/>
    </location>
</feature>
<protein>
    <submittedName>
        <fullName evidence="5">Intramolecular chaperone auto-processing domain containing protein</fullName>
    </submittedName>
</protein>
<feature type="compositionally biased region" description="Low complexity" evidence="3">
    <location>
        <begin position="1"/>
        <end position="14"/>
    </location>
</feature>
<dbReference type="PROSITE" id="PS51688">
    <property type="entry name" value="ICA"/>
    <property type="match status" value="1"/>
</dbReference>
<evidence type="ECO:0000256" key="3">
    <source>
        <dbReference type="SAM" id="MobiDB-lite"/>
    </source>
</evidence>
<reference evidence="5" key="1">
    <citation type="submission" date="2020-04" db="EMBL/GenBank/DDBJ databases">
        <authorList>
            <person name="Chiriac C."/>
            <person name="Salcher M."/>
            <person name="Ghai R."/>
            <person name="Kavagutti S V."/>
        </authorList>
    </citation>
    <scope>NUCLEOTIDE SEQUENCE</scope>
</reference>
<dbReference type="Pfam" id="PF13884">
    <property type="entry name" value="Peptidase_S74"/>
    <property type="match status" value="1"/>
</dbReference>
<gene>
    <name evidence="5" type="ORF">UFOVP649_102</name>
</gene>
<accession>A0A6J5N8Z0</accession>
<keyword evidence="2" id="KW-0946">Virion</keyword>
<proteinExistence type="predicted"/>
<keyword evidence="2" id="KW-1227">Viral tail protein</keyword>
<dbReference type="InterPro" id="IPR030392">
    <property type="entry name" value="S74_ICA"/>
</dbReference>
<comment type="subcellular location">
    <subcellularLocation>
        <location evidence="1">Virion</location>
    </subcellularLocation>
</comment>
<sequence>MASIRQSIRSSTTSKRPTSAIADGQIALNTASGEPGLFFKDNANNIIKTGPAHYGASAPNVSPAVGGSAGNSLGEAWLDSALTPPGWKIWSGTAWVNATPLSSDTVQGLVELATNAETQAGVDTARAVTSASLQSKVSDSISTASASGIASSSAVKTAYDLANAALPKSGGIITGNLEIGSTGSFTFEGSTADGFETTLAVVDPTVDRTITFPNITGTVVTTGDSGTVTSTMIADGTIVNADVSTSAAIAFSKLASLASANILVGNASGVATSTVVSGDVTITNAGVTSITSNVIVNADINSAAAIAYSKLALSSGITNTDISASAAVAYSKLALSNSIVNADINSAAAIAGTKISPDFGSQNLTTTGNITAANHITASGTATSAGVQVGTGATYKPGIYSPGTDQLAISTNGTGQVFVDSLGKVGIGGLPGCQLNLNLAPASAGTAGLLGFGNIAGYRVAEIEGYREGGSFAGALIFKTQTSGSSGANGLERLRLTSTGALNFVGAGTAGSTQAVSFNGSAPVNSLVIDSSGRLGIGTSSPGSSLDVVSPNNSSALRTLVGSTVYYSVSNNSSGAIVDFNDSTGTLRNRIDARVGFSSFITAGNVGIGTTSPAAPLHVYGGSSSNTLPSNFQGIFEYPTNGGIGISTGAAYVAGVYFPYSTDSYYAGVARDTTSLTFRSGGFERARIDSSGRLLVGTSNSAALYSRLQVAGGLGGEPGSINLLATATPSSGNVGVGTIQFRDPSGNLGASINAESNAAWTSGSSHPSRLKFSTTADGAASPTERMRIDSSGNLGLGVVPSAWSGLTSLSIGSTGSSIASASNDNLYLISGAYYNGTNWIYKTTSQLVSSYQQLSGIHRWNIAAGGTAGSSIAWTQAMTLDASGRLGIGTTGPGELVHVNASGAANIRVDGGVSDANGLIAYSGGNVIKIQNKSGGIAFEAGGTEKARIDSSGRLLVGTSSAATGILEKVAVFTTLGQVARFHSGSASDILGALVTLSRSRSTTDGSYSIVQNGDTLGALTFRGDDGTDYVSQAASIAAFVDGTPGTNDMPGRLVFSTTADGAASPTERMRISNDGRTGIGITATSTYAERLSIGSATTAGTEYCMVTVVAATAGLAYHSRFINGNGVVGSISTTGTATSFTTSSDYRLKENVTPITNGIVRFKQLKPSQFNFIAEPGKTVDGFLAHEAQAVVPECVTGEKDAVDDDGNPVYQGIDQSKLVPLLTAALQEAIARIETLETRLSTLEGA</sequence>
<feature type="compositionally biased region" description="Polar residues" evidence="3">
    <location>
        <begin position="761"/>
        <end position="776"/>
    </location>
</feature>
<name>A0A6J5N8Z0_9CAUD</name>
<evidence type="ECO:0000259" key="4">
    <source>
        <dbReference type="PROSITE" id="PS51688"/>
    </source>
</evidence>
<feature type="region of interest" description="Disordered" evidence="3">
    <location>
        <begin position="761"/>
        <end position="785"/>
    </location>
</feature>
<dbReference type="GO" id="GO:0098015">
    <property type="term" value="C:virus tail"/>
    <property type="evidence" value="ECO:0007669"/>
    <property type="project" value="UniProtKB-KW"/>
</dbReference>
<evidence type="ECO:0000256" key="1">
    <source>
        <dbReference type="ARBA" id="ARBA00004328"/>
    </source>
</evidence>
<evidence type="ECO:0000256" key="2">
    <source>
        <dbReference type="ARBA" id="ARBA00022732"/>
    </source>
</evidence>
<feature type="domain" description="Peptidase S74" evidence="4">
    <location>
        <begin position="1145"/>
        <end position="1242"/>
    </location>
</feature>
<dbReference type="EMBL" id="LR796624">
    <property type="protein sequence ID" value="CAB4155197.1"/>
    <property type="molecule type" value="Genomic_DNA"/>
</dbReference>
<evidence type="ECO:0000313" key="5">
    <source>
        <dbReference type="EMBL" id="CAB4155197.1"/>
    </source>
</evidence>